<accession>A0A8S3HIU0</accession>
<proteinExistence type="predicted"/>
<dbReference type="Proteomes" id="UP000676336">
    <property type="component" value="Unassembled WGS sequence"/>
</dbReference>
<evidence type="ECO:0000313" key="1">
    <source>
        <dbReference type="EMBL" id="CAF5181168.1"/>
    </source>
</evidence>
<organism evidence="1 2">
    <name type="scientific">Rotaria magnacalcarata</name>
    <dbReference type="NCBI Taxonomy" id="392030"/>
    <lineage>
        <taxon>Eukaryota</taxon>
        <taxon>Metazoa</taxon>
        <taxon>Spiralia</taxon>
        <taxon>Gnathifera</taxon>
        <taxon>Rotifera</taxon>
        <taxon>Eurotatoria</taxon>
        <taxon>Bdelloidea</taxon>
        <taxon>Philodinida</taxon>
        <taxon>Philodinidae</taxon>
        <taxon>Rotaria</taxon>
    </lineage>
</organism>
<gene>
    <name evidence="1" type="ORF">SMN809_LOCUS68994</name>
</gene>
<reference evidence="1" key="1">
    <citation type="submission" date="2021-02" db="EMBL/GenBank/DDBJ databases">
        <authorList>
            <person name="Nowell W R."/>
        </authorList>
    </citation>
    <scope>NUCLEOTIDE SEQUENCE</scope>
</reference>
<sequence>MKASHSDNHLYSTYVSTLKHDDEKNDQEDQNAISYASVNLHTFSNLRSNLRGASVKRSTNTVNNHNISN</sequence>
<dbReference type="EMBL" id="CAJOBI010318512">
    <property type="protein sequence ID" value="CAF5181168.1"/>
    <property type="molecule type" value="Genomic_DNA"/>
</dbReference>
<evidence type="ECO:0000313" key="2">
    <source>
        <dbReference type="Proteomes" id="UP000676336"/>
    </source>
</evidence>
<feature type="non-terminal residue" evidence="1">
    <location>
        <position position="69"/>
    </location>
</feature>
<comment type="caution">
    <text evidence="1">The sequence shown here is derived from an EMBL/GenBank/DDBJ whole genome shotgun (WGS) entry which is preliminary data.</text>
</comment>
<dbReference type="AlphaFoldDB" id="A0A8S3HIU0"/>
<name>A0A8S3HIU0_9BILA</name>
<protein>
    <submittedName>
        <fullName evidence="1">Uncharacterized protein</fullName>
    </submittedName>
</protein>